<evidence type="ECO:0000313" key="1">
    <source>
        <dbReference type="EMBL" id="CDH58063.1"/>
    </source>
</evidence>
<organism evidence="1 2">
    <name type="scientific">Lichtheimia corymbifera JMRC:FSU:9682</name>
    <dbReference type="NCBI Taxonomy" id="1263082"/>
    <lineage>
        <taxon>Eukaryota</taxon>
        <taxon>Fungi</taxon>
        <taxon>Fungi incertae sedis</taxon>
        <taxon>Mucoromycota</taxon>
        <taxon>Mucoromycotina</taxon>
        <taxon>Mucoromycetes</taxon>
        <taxon>Mucorales</taxon>
        <taxon>Lichtheimiaceae</taxon>
        <taxon>Lichtheimia</taxon>
    </lineage>
</organism>
<protein>
    <submittedName>
        <fullName evidence="1">Uncharacterized protein</fullName>
    </submittedName>
</protein>
<reference evidence="1" key="1">
    <citation type="submission" date="2013-08" db="EMBL/GenBank/DDBJ databases">
        <title>Gene expansion shapes genome architecture in the human pathogen Lichtheimia corymbifera: an evolutionary genomics analysis in the ancient terrestrial Mucorales (Mucoromycotina).</title>
        <authorList>
            <person name="Schwartze V.U."/>
            <person name="Winter S."/>
            <person name="Shelest E."/>
            <person name="Marcet-Houben M."/>
            <person name="Horn F."/>
            <person name="Wehner S."/>
            <person name="Hoffmann K."/>
            <person name="Riege K."/>
            <person name="Sammeth M."/>
            <person name="Nowrousian M."/>
            <person name="Valiante V."/>
            <person name="Linde J."/>
            <person name="Jacobsen I.D."/>
            <person name="Marz M."/>
            <person name="Brakhage A.A."/>
            <person name="Gabaldon T."/>
            <person name="Bocker S."/>
            <person name="Voigt K."/>
        </authorList>
    </citation>
    <scope>NUCLEOTIDE SEQUENCE [LARGE SCALE GENOMIC DNA]</scope>
    <source>
        <strain evidence="1">FSU 9682</strain>
    </source>
</reference>
<proteinExistence type="predicted"/>
<gene>
    <name evidence="1" type="ORF">LCOR_08943.1</name>
</gene>
<evidence type="ECO:0000313" key="2">
    <source>
        <dbReference type="Proteomes" id="UP000027586"/>
    </source>
</evidence>
<name>A0A068S6S7_9FUNG</name>
<comment type="caution">
    <text evidence="1">The sequence shown here is derived from an EMBL/GenBank/DDBJ whole genome shotgun (WGS) entry which is preliminary data.</text>
</comment>
<accession>A0A068S6S7</accession>
<dbReference type="Proteomes" id="UP000027586">
    <property type="component" value="Unassembled WGS sequence"/>
</dbReference>
<dbReference type="VEuPathDB" id="FungiDB:LCOR_08943.1"/>
<dbReference type="EMBL" id="CBTN010000052">
    <property type="protein sequence ID" value="CDH58063.1"/>
    <property type="molecule type" value="Genomic_DNA"/>
</dbReference>
<sequence>MMQQQQQQQTIPYNVDHCHHHPRFIIVMVGRAKDLAACNIVATLTNYAAAPVAEILQTGPPYNSTIEATA</sequence>
<dbReference type="AlphaFoldDB" id="A0A068S6S7"/>
<keyword evidence="2" id="KW-1185">Reference proteome</keyword>